<accession>A0A0S2LIC0</accession>
<dbReference type="InParanoid" id="A0A0S2LIC0"/>
<proteinExistence type="predicted"/>
<dbReference type="RefSeq" id="XP_024514283.1">
    <property type="nucleotide sequence ID" value="XM_024658946.1"/>
</dbReference>
<evidence type="ECO:0000313" key="3">
    <source>
        <dbReference type="EMBL" id="ALO60466.1"/>
    </source>
</evidence>
<dbReference type="AlphaFoldDB" id="A0A0S2LIC0"/>
<name>A0A0S2LIC0_CRYD1</name>
<gene>
    <name evidence="3" type="ordered locus">CNC03045</name>
</gene>
<evidence type="ECO:0000313" key="4">
    <source>
        <dbReference type="Proteomes" id="UP000002149"/>
    </source>
</evidence>
<feature type="region of interest" description="Disordered" evidence="2">
    <location>
        <begin position="163"/>
        <end position="185"/>
    </location>
</feature>
<feature type="compositionally biased region" description="Basic residues" evidence="2">
    <location>
        <begin position="165"/>
        <end position="174"/>
    </location>
</feature>
<protein>
    <submittedName>
        <fullName evidence="3">Uncharacterized protein</fullName>
    </submittedName>
</protein>
<sequence>MPSHLSRLPRPAHTQPAHSPLKPGLPLDKSKAKHVSLISSKLVTGPRTSRCSNIDHAQSIRDTTTPTRIPSHARLSNGICAPATPIFASCSLAGTPKLPEIPKKTLLSQDPNDDDELLKELELTFVEDDDEAGAEHIINGRKGHDGRRSETRGRNYESFVAATEHKRHTHHHQLPRSTLPSSSHLRKSLVESKRQLELTKKQRSELDSRIVKLERERMESAWAEVERMASAELEEVCKAKELLLQLKSDIDSEDYDAYTC</sequence>
<feature type="region of interest" description="Disordered" evidence="2">
    <location>
        <begin position="1"/>
        <end position="30"/>
    </location>
</feature>
<dbReference type="Proteomes" id="UP000002149">
    <property type="component" value="Chromosome 3"/>
</dbReference>
<keyword evidence="1" id="KW-0175">Coiled coil</keyword>
<dbReference type="EMBL" id="AE017343">
    <property type="protein sequence ID" value="ALO60466.1"/>
    <property type="molecule type" value="Genomic_DNA"/>
</dbReference>
<dbReference type="OrthoDB" id="10625673at2759"/>
<keyword evidence="4" id="KW-1185">Reference proteome</keyword>
<dbReference type="GeneID" id="36392791"/>
<evidence type="ECO:0000256" key="2">
    <source>
        <dbReference type="SAM" id="MobiDB-lite"/>
    </source>
</evidence>
<evidence type="ECO:0000256" key="1">
    <source>
        <dbReference type="SAM" id="Coils"/>
    </source>
</evidence>
<feature type="coiled-coil region" evidence="1">
    <location>
        <begin position="189"/>
        <end position="216"/>
    </location>
</feature>
<dbReference type="KEGG" id="cne:CNC03045"/>
<dbReference type="PaxDb" id="214684-A0A0S2LIC0"/>
<dbReference type="VEuPathDB" id="FungiDB:CNC03045"/>
<organism evidence="3 4">
    <name type="scientific">Cryptococcus deneoformans (strain JEC21 / ATCC MYA-565)</name>
    <name type="common">Cryptococcus neoformans var. neoformans serotype D</name>
    <dbReference type="NCBI Taxonomy" id="214684"/>
    <lineage>
        <taxon>Eukaryota</taxon>
        <taxon>Fungi</taxon>
        <taxon>Dikarya</taxon>
        <taxon>Basidiomycota</taxon>
        <taxon>Agaricomycotina</taxon>
        <taxon>Tremellomycetes</taxon>
        <taxon>Tremellales</taxon>
        <taxon>Cryptococcaceae</taxon>
        <taxon>Cryptococcus</taxon>
        <taxon>Cryptococcus neoformans species complex</taxon>
    </lineage>
</organism>
<reference evidence="3 4" key="1">
    <citation type="journal article" date="2005" name="Science">
        <title>The genome of the basidiomycetous yeast and human pathogen Cryptococcus neoformans.</title>
        <authorList>
            <person name="Loftus B.J."/>
            <person name="Fung E."/>
            <person name="Roncaglia P."/>
            <person name="Rowley D."/>
            <person name="Amedeo P."/>
            <person name="Bruno D."/>
            <person name="Vamathevan J."/>
            <person name="Miranda M."/>
            <person name="Anderson I.J."/>
            <person name="Fraser J.A."/>
            <person name="Allen J.E."/>
            <person name="Bosdet I.E."/>
            <person name="Brent M.R."/>
            <person name="Chiu R."/>
            <person name="Doering T.L."/>
            <person name="Donlin M.J."/>
            <person name="D'Souza C.A."/>
            <person name="Fox D.S."/>
            <person name="Grinberg V."/>
            <person name="Fu J."/>
            <person name="Fukushima M."/>
            <person name="Haas B.J."/>
            <person name="Huang J.C."/>
            <person name="Janbon G."/>
            <person name="Jones S.J."/>
            <person name="Koo H.L."/>
            <person name="Krzywinski M.I."/>
            <person name="Kwon-Chung J.K."/>
            <person name="Lengeler K.B."/>
            <person name="Maiti R."/>
            <person name="Marra M.A."/>
            <person name="Marra R.E."/>
            <person name="Mathewson C.A."/>
            <person name="Mitchell T.G."/>
            <person name="Pertea M."/>
            <person name="Riggs F.R."/>
            <person name="Salzberg S.L."/>
            <person name="Schein J.E."/>
            <person name="Shvartsbeyn A."/>
            <person name="Shin H."/>
            <person name="Shumway M."/>
            <person name="Specht C.A."/>
            <person name="Suh B.B."/>
            <person name="Tenney A."/>
            <person name="Utterback T.R."/>
            <person name="Wickes B.L."/>
            <person name="Wortman J.R."/>
            <person name="Wye N.H."/>
            <person name="Kronstad J.W."/>
            <person name="Lodge J.K."/>
            <person name="Heitman J."/>
            <person name="Davis R.W."/>
            <person name="Fraser C.M."/>
            <person name="Hyman R.W."/>
        </authorList>
    </citation>
    <scope>NUCLEOTIDE SEQUENCE [LARGE SCALE GENOMIC DNA]</scope>
    <source>
        <strain evidence="4">JEC21 / ATCC MYA-565</strain>
    </source>
</reference>